<dbReference type="Proteomes" id="UP000189055">
    <property type="component" value="Chromosome"/>
</dbReference>
<dbReference type="EMBL" id="CP014687">
    <property type="protein sequence ID" value="AQT04503.1"/>
    <property type="molecule type" value="Genomic_DNA"/>
</dbReference>
<name>A0A1U9LDH4_9PROT</name>
<evidence type="ECO:0000313" key="1">
    <source>
        <dbReference type="EMBL" id="AQT04503.1"/>
    </source>
</evidence>
<protein>
    <submittedName>
        <fullName evidence="1">Uncharacterized protein</fullName>
    </submittedName>
</protein>
<proteinExistence type="predicted"/>
<evidence type="ECO:0000313" key="2">
    <source>
        <dbReference type="Proteomes" id="UP000189055"/>
    </source>
</evidence>
<organism evidence="1 2">
    <name type="scientific">Acetobacter persici</name>
    <dbReference type="NCBI Taxonomy" id="1076596"/>
    <lineage>
        <taxon>Bacteria</taxon>
        <taxon>Pseudomonadati</taxon>
        <taxon>Pseudomonadota</taxon>
        <taxon>Alphaproteobacteria</taxon>
        <taxon>Acetobacterales</taxon>
        <taxon>Acetobacteraceae</taxon>
        <taxon>Acetobacter</taxon>
    </lineage>
</organism>
<dbReference type="KEGG" id="aper:A0U91_05460"/>
<sequence length="67" mass="7493">MEWKDVRMTTTASTNKTVEIAGTRYEMLGTMNDGDCKVRLKNPGGEVVEMTCDSFINQLNNGSARYL</sequence>
<reference evidence="1 2" key="1">
    <citation type="submission" date="2016-03" db="EMBL/GenBank/DDBJ databases">
        <title>Acetic acid bacteria sequencing.</title>
        <authorList>
            <person name="Brandt J."/>
            <person name="Jakob F."/>
            <person name="Vogel R.F."/>
        </authorList>
    </citation>
    <scope>NUCLEOTIDE SEQUENCE [LARGE SCALE GENOMIC DNA]</scope>
    <source>
        <strain evidence="1 2">TMW2.1084</strain>
    </source>
</reference>
<accession>A0A1U9LDH4</accession>
<dbReference type="AlphaFoldDB" id="A0A1U9LDH4"/>
<gene>
    <name evidence="1" type="ORF">A0U91_05460</name>
</gene>